<evidence type="ECO:0000313" key="8">
    <source>
        <dbReference type="EMBL" id="EZG57375.1"/>
    </source>
</evidence>
<name>A0A023B4V3_GRENI</name>
<dbReference type="VEuPathDB" id="CryptoDB:GNI_097820"/>
<evidence type="ECO:0000256" key="5">
    <source>
        <dbReference type="ARBA" id="ARBA00022801"/>
    </source>
</evidence>
<dbReference type="InterPro" id="IPR041373">
    <property type="entry name" value="RT_RNaseH"/>
</dbReference>
<keyword evidence="3" id="KW-0540">Nuclease</keyword>
<evidence type="ECO:0000256" key="1">
    <source>
        <dbReference type="ARBA" id="ARBA00022679"/>
    </source>
</evidence>
<keyword evidence="1" id="KW-0808">Transferase</keyword>
<dbReference type="GO" id="GO:0004519">
    <property type="term" value="F:endonuclease activity"/>
    <property type="evidence" value="ECO:0007669"/>
    <property type="project" value="UniProtKB-KW"/>
</dbReference>
<dbReference type="Pfam" id="PF17917">
    <property type="entry name" value="RT_RNaseH"/>
    <property type="match status" value="1"/>
</dbReference>
<keyword evidence="2" id="KW-0548">Nucleotidyltransferase</keyword>
<dbReference type="GO" id="GO:0016787">
    <property type="term" value="F:hydrolase activity"/>
    <property type="evidence" value="ECO:0007669"/>
    <property type="project" value="UniProtKB-KW"/>
</dbReference>
<feature type="domain" description="Reverse transcriptase RNase H-like" evidence="7">
    <location>
        <begin position="20"/>
        <end position="83"/>
    </location>
</feature>
<dbReference type="SUPFAM" id="SSF56672">
    <property type="entry name" value="DNA/RNA polymerases"/>
    <property type="match status" value="1"/>
</dbReference>
<evidence type="ECO:0000259" key="7">
    <source>
        <dbReference type="Pfam" id="PF17917"/>
    </source>
</evidence>
<keyword evidence="4" id="KW-0255">Endonuclease</keyword>
<protein>
    <recommendedName>
        <fullName evidence="7">Reverse transcriptase RNase H-like domain-containing protein</fullName>
    </recommendedName>
</protein>
<comment type="caution">
    <text evidence="8">The sequence shown here is derived from an EMBL/GenBank/DDBJ whole genome shotgun (WGS) entry which is preliminary data.</text>
</comment>
<dbReference type="EMBL" id="AFNH02000733">
    <property type="protein sequence ID" value="EZG57375.1"/>
    <property type="molecule type" value="Genomic_DNA"/>
</dbReference>
<dbReference type="RefSeq" id="XP_011131053.1">
    <property type="nucleotide sequence ID" value="XM_011132751.1"/>
</dbReference>
<proteinExistence type="predicted"/>
<evidence type="ECO:0000256" key="4">
    <source>
        <dbReference type="ARBA" id="ARBA00022759"/>
    </source>
</evidence>
<evidence type="ECO:0000256" key="2">
    <source>
        <dbReference type="ARBA" id="ARBA00022695"/>
    </source>
</evidence>
<keyword evidence="5" id="KW-0378">Hydrolase</keyword>
<dbReference type="InterPro" id="IPR043502">
    <property type="entry name" value="DNA/RNA_pol_sf"/>
</dbReference>
<dbReference type="Proteomes" id="UP000019763">
    <property type="component" value="Unassembled WGS sequence"/>
</dbReference>
<dbReference type="GeneID" id="22913470"/>
<evidence type="ECO:0000256" key="6">
    <source>
        <dbReference type="ARBA" id="ARBA00022918"/>
    </source>
</evidence>
<evidence type="ECO:0000256" key="3">
    <source>
        <dbReference type="ARBA" id="ARBA00022722"/>
    </source>
</evidence>
<evidence type="ECO:0000313" key="9">
    <source>
        <dbReference type="Proteomes" id="UP000019763"/>
    </source>
</evidence>
<keyword evidence="9" id="KW-1185">Reference proteome</keyword>
<organism evidence="8 9">
    <name type="scientific">Gregarina niphandrodes</name>
    <name type="common">Septate eugregarine</name>
    <dbReference type="NCBI Taxonomy" id="110365"/>
    <lineage>
        <taxon>Eukaryota</taxon>
        <taxon>Sar</taxon>
        <taxon>Alveolata</taxon>
        <taxon>Apicomplexa</taxon>
        <taxon>Conoidasida</taxon>
        <taxon>Gregarinasina</taxon>
        <taxon>Eugregarinorida</taxon>
        <taxon>Gregarinidae</taxon>
        <taxon>Gregarina</taxon>
    </lineage>
</organism>
<accession>A0A023B4V3</accession>
<sequence>MRQVIEDLVNADYSERYWVNDGRLEVIEYGSKKLTQAQRNWDARERELWAVKYFVTKWDPYIRLKPTLVLTDLRSLTSLAKADTGKVVDELCSSSNTT</sequence>
<dbReference type="GO" id="GO:0003964">
    <property type="term" value="F:RNA-directed DNA polymerase activity"/>
    <property type="evidence" value="ECO:0007669"/>
    <property type="project" value="UniProtKB-KW"/>
</dbReference>
<dbReference type="OrthoDB" id="2013610at2759"/>
<reference evidence="8" key="1">
    <citation type="submission" date="2013-12" db="EMBL/GenBank/DDBJ databases">
        <authorList>
            <person name="Omoto C.K."/>
            <person name="Sibley D."/>
            <person name="Venepally P."/>
            <person name="Hadjithomas M."/>
            <person name="Karamycheva S."/>
            <person name="Brunk B."/>
            <person name="Roos D."/>
            <person name="Caler E."/>
            <person name="Lorenzi H."/>
        </authorList>
    </citation>
    <scope>NUCLEOTIDE SEQUENCE</scope>
</reference>
<keyword evidence="6" id="KW-0695">RNA-directed DNA polymerase</keyword>
<dbReference type="AlphaFoldDB" id="A0A023B4V3"/>
<gene>
    <name evidence="8" type="ORF">GNI_097820</name>
</gene>